<name>A0A1M4PPA5_9FIRM</name>
<protein>
    <recommendedName>
        <fullName evidence="3 11">Chorismate synthase</fullName>
        <shortName evidence="11">CS</shortName>
        <ecNumber evidence="3 11">4.2.3.5</ecNumber>
    </recommendedName>
    <alternativeName>
        <fullName evidence="11">5-enolpyruvylshikimate-3-phosphate phospholyase</fullName>
    </alternativeName>
</protein>
<evidence type="ECO:0000256" key="10">
    <source>
        <dbReference type="ARBA" id="ARBA00023239"/>
    </source>
</evidence>
<keyword evidence="14" id="KW-1185">Reference proteome</keyword>
<keyword evidence="6 11" id="KW-0288">FMN</keyword>
<sequence length="379" mass="42008">MEGDDMIRYLTAGESHGEALVGIIEGFPSNIPFDKEFINKELNRRQKGYGRSSRMAIEKDEIQIISGINKNYTTGNPISIMIRNRGTNIDLVEVTRPRPGHGDLAGGLKYNQKGGRNVLERASARETAMRVAIGSICKLLLMEFNIHIFSHIIQIGDIKISKEIYTDIKREDLLRADESVVRILDKNAEKRIIAEIEKAKEEGDTLGGVIEVIGTNIPVGLGSYASWDRKLDGKIACSILSIPGIKGIEIGLGFSTASRLGSQVHDEIYHDEEGYYRKTNNAGGIEGGVSNGEDIIFRAVMKPIPTLKKPLKTVDMETKEQVLAQFERSDVCAVPSASIVAENMLAYILANEMKLKFGGDSIEEMKINFNNYMESLKNR</sequence>
<dbReference type="Pfam" id="PF01264">
    <property type="entry name" value="Chorismate_synt"/>
    <property type="match status" value="1"/>
</dbReference>
<evidence type="ECO:0000256" key="2">
    <source>
        <dbReference type="ARBA" id="ARBA00008014"/>
    </source>
</evidence>
<feature type="binding site" evidence="11">
    <location>
        <position position="45"/>
    </location>
    <ligand>
        <name>NADP(+)</name>
        <dbReference type="ChEBI" id="CHEBI:58349"/>
    </ligand>
</feature>
<dbReference type="GO" id="GO:0009073">
    <property type="term" value="P:aromatic amino acid family biosynthetic process"/>
    <property type="evidence" value="ECO:0007669"/>
    <property type="project" value="UniProtKB-KW"/>
</dbReference>
<evidence type="ECO:0000256" key="4">
    <source>
        <dbReference type="ARBA" id="ARBA00022605"/>
    </source>
</evidence>
<dbReference type="GO" id="GO:0005829">
    <property type="term" value="C:cytosol"/>
    <property type="evidence" value="ECO:0007669"/>
    <property type="project" value="TreeGrafter"/>
</dbReference>
<dbReference type="AlphaFoldDB" id="A0A1M4PPA5"/>
<evidence type="ECO:0000313" key="14">
    <source>
        <dbReference type="Proteomes" id="UP000245423"/>
    </source>
</evidence>
<gene>
    <name evidence="13" type="primary">aroF</name>
    <name evidence="11" type="synonym">aroC</name>
    <name evidence="13" type="ORF">CUESP1_1949</name>
</gene>
<dbReference type="HAMAP" id="MF_00300">
    <property type="entry name" value="Chorismate_synth"/>
    <property type="match status" value="1"/>
</dbReference>
<comment type="subunit">
    <text evidence="11">Homotetramer.</text>
</comment>
<feature type="binding site" evidence="11">
    <location>
        <begin position="302"/>
        <end position="306"/>
    </location>
    <ligand>
        <name>FMN</name>
        <dbReference type="ChEBI" id="CHEBI:58210"/>
    </ligand>
</feature>
<keyword evidence="4 11" id="KW-0028">Amino-acid biosynthesis</keyword>
<dbReference type="CDD" id="cd07304">
    <property type="entry name" value="Chorismate_synthase"/>
    <property type="match status" value="1"/>
</dbReference>
<comment type="function">
    <text evidence="11">Catalyzes the anti-1,4-elimination of the C-3 phosphate and the C-6 proR hydrogen from 5-enolpyruvylshikimate-3-phosphate (EPSP) to yield chorismate, which is the branch point compound that serves as the starting substrate for the three terminal pathways of aromatic amino acid biosynthesis. This reaction introduces a second double bond into the aromatic ring system.</text>
</comment>
<comment type="cofactor">
    <cofactor evidence="11 12">
        <name>FMNH2</name>
        <dbReference type="ChEBI" id="CHEBI:57618"/>
    </cofactor>
    <text evidence="11 12">Reduced FMN (FMNH(2)).</text>
</comment>
<comment type="similarity">
    <text evidence="2 11 12">Belongs to the chorismate synthase family.</text>
</comment>
<feature type="binding site" evidence="11">
    <location>
        <position position="51"/>
    </location>
    <ligand>
        <name>NADP(+)</name>
        <dbReference type="ChEBI" id="CHEBI:58349"/>
    </ligand>
</feature>
<dbReference type="GO" id="GO:0008652">
    <property type="term" value="P:amino acid biosynthetic process"/>
    <property type="evidence" value="ECO:0007669"/>
    <property type="project" value="UniProtKB-KW"/>
</dbReference>
<dbReference type="PROSITE" id="PS00789">
    <property type="entry name" value="CHORISMATE_SYNTHASE_3"/>
    <property type="match status" value="1"/>
</dbReference>
<accession>A0A1M4PPA5</accession>
<keyword evidence="7 11" id="KW-0274">FAD</keyword>
<evidence type="ECO:0000256" key="12">
    <source>
        <dbReference type="RuleBase" id="RU000605"/>
    </source>
</evidence>
<evidence type="ECO:0000256" key="3">
    <source>
        <dbReference type="ARBA" id="ARBA00013036"/>
    </source>
</evidence>
<dbReference type="PROSITE" id="PS00788">
    <property type="entry name" value="CHORISMATE_SYNTHASE_2"/>
    <property type="match status" value="1"/>
</dbReference>
<comment type="pathway">
    <text evidence="1 11 12">Metabolic intermediate biosynthesis; chorismate biosynthesis; chorismate from D-erythrose 4-phosphate and phosphoenolpyruvate: step 7/7.</text>
</comment>
<comment type="catalytic activity">
    <reaction evidence="11 12">
        <text>5-O-(1-carboxyvinyl)-3-phosphoshikimate = chorismate + phosphate</text>
        <dbReference type="Rhea" id="RHEA:21020"/>
        <dbReference type="ChEBI" id="CHEBI:29748"/>
        <dbReference type="ChEBI" id="CHEBI:43474"/>
        <dbReference type="ChEBI" id="CHEBI:57701"/>
        <dbReference type="EC" id="4.2.3.5"/>
    </reaction>
</comment>
<dbReference type="PANTHER" id="PTHR21085:SF0">
    <property type="entry name" value="CHORISMATE SYNTHASE"/>
    <property type="match status" value="1"/>
</dbReference>
<evidence type="ECO:0000313" key="13">
    <source>
        <dbReference type="EMBL" id="SHD77308.1"/>
    </source>
</evidence>
<dbReference type="PANTHER" id="PTHR21085">
    <property type="entry name" value="CHORISMATE SYNTHASE"/>
    <property type="match status" value="1"/>
</dbReference>
<dbReference type="PROSITE" id="PS00787">
    <property type="entry name" value="CHORISMATE_SYNTHASE_1"/>
    <property type="match status" value="1"/>
</dbReference>
<keyword evidence="8 11" id="KW-0521">NADP</keyword>
<dbReference type="Proteomes" id="UP000245423">
    <property type="component" value="Chromosome 1"/>
</dbReference>
<dbReference type="GO" id="GO:0004107">
    <property type="term" value="F:chorismate synthase activity"/>
    <property type="evidence" value="ECO:0007669"/>
    <property type="project" value="UniProtKB-UniRule"/>
</dbReference>
<dbReference type="PIRSF" id="PIRSF001456">
    <property type="entry name" value="Chorismate_synth"/>
    <property type="match status" value="1"/>
</dbReference>
<evidence type="ECO:0000256" key="8">
    <source>
        <dbReference type="ARBA" id="ARBA00022857"/>
    </source>
</evidence>
<feature type="binding site" evidence="11">
    <location>
        <begin position="121"/>
        <end position="123"/>
    </location>
    <ligand>
        <name>FMN</name>
        <dbReference type="ChEBI" id="CHEBI:58210"/>
    </ligand>
</feature>
<evidence type="ECO:0000256" key="9">
    <source>
        <dbReference type="ARBA" id="ARBA00023141"/>
    </source>
</evidence>
<dbReference type="EC" id="4.2.3.5" evidence="3 11"/>
<feature type="binding site" evidence="11">
    <location>
        <position position="328"/>
    </location>
    <ligand>
        <name>FMN</name>
        <dbReference type="ChEBI" id="CHEBI:58210"/>
    </ligand>
</feature>
<evidence type="ECO:0000256" key="6">
    <source>
        <dbReference type="ARBA" id="ARBA00022643"/>
    </source>
</evidence>
<dbReference type="Gene3D" id="3.60.150.10">
    <property type="entry name" value="Chorismate synthase AroC"/>
    <property type="match status" value="1"/>
</dbReference>
<keyword evidence="10 11" id="KW-0456">Lyase</keyword>
<keyword evidence="5 11" id="KW-0285">Flavoprotein</keyword>
<dbReference type="EMBL" id="LT669839">
    <property type="protein sequence ID" value="SHD77308.1"/>
    <property type="molecule type" value="Genomic_DNA"/>
</dbReference>
<dbReference type="GO" id="GO:0009423">
    <property type="term" value="P:chorismate biosynthetic process"/>
    <property type="evidence" value="ECO:0007669"/>
    <property type="project" value="UniProtKB-UniRule"/>
</dbReference>
<dbReference type="InterPro" id="IPR035904">
    <property type="entry name" value="Chorismate_synth_AroC_sf"/>
</dbReference>
<feature type="binding site" evidence="11">
    <location>
        <position position="287"/>
    </location>
    <ligand>
        <name>FMN</name>
        <dbReference type="ChEBI" id="CHEBI:58210"/>
    </ligand>
</feature>
<comment type="caution">
    <text evidence="11">Lacks conserved residue(s) required for the propagation of feature annotation.</text>
</comment>
<dbReference type="InterPro" id="IPR020541">
    <property type="entry name" value="Chorismate_synthase_CS"/>
</dbReference>
<evidence type="ECO:0000256" key="11">
    <source>
        <dbReference type="HAMAP-Rule" id="MF_00300"/>
    </source>
</evidence>
<dbReference type="InterPro" id="IPR000453">
    <property type="entry name" value="Chorismate_synth"/>
</dbReference>
<dbReference type="GO" id="GO:0010181">
    <property type="term" value="F:FMN binding"/>
    <property type="evidence" value="ECO:0007669"/>
    <property type="project" value="TreeGrafter"/>
</dbReference>
<reference evidence="13 14" key="1">
    <citation type="submission" date="2016-11" db="EMBL/GenBank/DDBJ databases">
        <authorList>
            <person name="Manzoor S."/>
        </authorList>
    </citation>
    <scope>NUCLEOTIDE SEQUENCE [LARGE SCALE GENOMIC DNA]</scope>
    <source>
        <strain evidence="13">Clostridium ultunense strain Esp</strain>
    </source>
</reference>
<evidence type="ECO:0000256" key="7">
    <source>
        <dbReference type="ARBA" id="ARBA00022827"/>
    </source>
</evidence>
<proteinExistence type="inferred from homology"/>
<dbReference type="NCBIfam" id="TIGR00033">
    <property type="entry name" value="aroC"/>
    <property type="match status" value="1"/>
</dbReference>
<dbReference type="FunFam" id="3.60.150.10:FF:000002">
    <property type="entry name" value="Chorismate synthase"/>
    <property type="match status" value="1"/>
</dbReference>
<evidence type="ECO:0000256" key="1">
    <source>
        <dbReference type="ARBA" id="ARBA00005044"/>
    </source>
</evidence>
<organism evidence="13 14">
    <name type="scientific">[Clostridium] ultunense Esp</name>
    <dbReference type="NCBI Taxonomy" id="1288971"/>
    <lineage>
        <taxon>Bacteria</taxon>
        <taxon>Bacillati</taxon>
        <taxon>Bacillota</taxon>
        <taxon>Tissierellia</taxon>
        <taxon>Tissierellales</taxon>
        <taxon>Tepidimicrobiaceae</taxon>
        <taxon>Schnuerera</taxon>
    </lineage>
</organism>
<dbReference type="UniPathway" id="UPA00053">
    <property type="reaction ID" value="UER00090"/>
</dbReference>
<dbReference type="NCBIfam" id="NF003793">
    <property type="entry name" value="PRK05382.1"/>
    <property type="match status" value="1"/>
</dbReference>
<dbReference type="SUPFAM" id="SSF103263">
    <property type="entry name" value="Chorismate synthase, AroC"/>
    <property type="match status" value="1"/>
</dbReference>
<evidence type="ECO:0000256" key="5">
    <source>
        <dbReference type="ARBA" id="ARBA00022630"/>
    </source>
</evidence>
<keyword evidence="9 11" id="KW-0057">Aromatic amino acid biosynthesis</keyword>